<dbReference type="SUPFAM" id="SSF48452">
    <property type="entry name" value="TPR-like"/>
    <property type="match status" value="2"/>
</dbReference>
<dbReference type="InterPro" id="IPR005314">
    <property type="entry name" value="Peptidase_C50"/>
</dbReference>
<dbReference type="GO" id="GO:0072686">
    <property type="term" value="C:mitotic spindle"/>
    <property type="evidence" value="ECO:0007669"/>
    <property type="project" value="TreeGrafter"/>
</dbReference>
<dbReference type="GO" id="GO:0044732">
    <property type="term" value="C:mitotic spindle pole body"/>
    <property type="evidence" value="ECO:0007669"/>
    <property type="project" value="TreeGrafter"/>
</dbReference>
<keyword evidence="3" id="KW-0378">Hydrolase</keyword>
<dbReference type="Pfam" id="PF03568">
    <property type="entry name" value="Separin_C"/>
    <property type="match status" value="1"/>
</dbReference>
<dbReference type="OrthoDB" id="10255632at2759"/>
<feature type="region of interest" description="Disordered" evidence="5">
    <location>
        <begin position="32"/>
        <end position="86"/>
    </location>
</feature>
<keyword evidence="8" id="KW-1185">Reference proteome</keyword>
<dbReference type="Gene3D" id="1.25.40.10">
    <property type="entry name" value="Tetratricopeptide repeat domain"/>
    <property type="match status" value="2"/>
</dbReference>
<evidence type="ECO:0000313" key="8">
    <source>
        <dbReference type="Proteomes" id="UP000054516"/>
    </source>
</evidence>
<dbReference type="PROSITE" id="PS51700">
    <property type="entry name" value="SEPARIN"/>
    <property type="match status" value="1"/>
</dbReference>
<dbReference type="GO" id="GO:0004197">
    <property type="term" value="F:cysteine-type endopeptidase activity"/>
    <property type="evidence" value="ECO:0007669"/>
    <property type="project" value="InterPro"/>
</dbReference>
<name>A0A1W2TMV0_ROSNE</name>
<dbReference type="PANTHER" id="PTHR12792">
    <property type="entry name" value="EXTRA SPINDLE POLES 1-RELATED"/>
    <property type="match status" value="1"/>
</dbReference>
<dbReference type="GO" id="GO:0005737">
    <property type="term" value="C:cytoplasm"/>
    <property type="evidence" value="ECO:0007669"/>
    <property type="project" value="TreeGrafter"/>
</dbReference>
<feature type="region of interest" description="Disordered" evidence="5">
    <location>
        <begin position="241"/>
        <end position="263"/>
    </location>
</feature>
<dbReference type="GO" id="GO:0006508">
    <property type="term" value="P:proteolysis"/>
    <property type="evidence" value="ECO:0007669"/>
    <property type="project" value="InterPro"/>
</dbReference>
<dbReference type="EMBL" id="DF977480">
    <property type="protein sequence ID" value="GAP89677.1"/>
    <property type="molecule type" value="Genomic_DNA"/>
</dbReference>
<evidence type="ECO:0000259" key="6">
    <source>
        <dbReference type="PROSITE" id="PS51700"/>
    </source>
</evidence>
<protein>
    <recommendedName>
        <fullName evidence="2">separase</fullName>
        <ecNumber evidence="2">3.4.22.49</ecNumber>
    </recommendedName>
</protein>
<proteinExistence type="predicted"/>
<evidence type="ECO:0000256" key="5">
    <source>
        <dbReference type="SAM" id="MobiDB-lite"/>
    </source>
</evidence>
<evidence type="ECO:0000256" key="4">
    <source>
        <dbReference type="ARBA" id="ARBA00022829"/>
    </source>
</evidence>
<evidence type="ECO:0000256" key="3">
    <source>
        <dbReference type="ARBA" id="ARBA00022801"/>
    </source>
</evidence>
<dbReference type="EC" id="3.4.22.49" evidence="2"/>
<evidence type="ECO:0000256" key="2">
    <source>
        <dbReference type="ARBA" id="ARBA00012489"/>
    </source>
</evidence>
<dbReference type="InterPro" id="IPR030397">
    <property type="entry name" value="SEPARIN_core_dom"/>
</dbReference>
<dbReference type="InterPro" id="IPR011990">
    <property type="entry name" value="TPR-like_helical_dom_sf"/>
</dbReference>
<dbReference type="OMA" id="FWSRYIK"/>
<keyword evidence="4" id="KW-0159">Chromosome partition</keyword>
<dbReference type="GO" id="GO:0005634">
    <property type="term" value="C:nucleus"/>
    <property type="evidence" value="ECO:0007669"/>
    <property type="project" value="InterPro"/>
</dbReference>
<feature type="domain" description="Peptidase C50" evidence="6">
    <location>
        <begin position="1919"/>
        <end position="2016"/>
    </location>
</feature>
<comment type="catalytic activity">
    <reaction evidence="1">
        <text>All bonds known to be hydrolyzed by this endopeptidase have arginine in P1 and an acidic residue in P4. P6 is often occupied by an acidic residue or by a hydroxy-amino-acid residue, the phosphorylation of which enhances cleavage.</text>
        <dbReference type="EC" id="3.4.22.49"/>
    </reaction>
</comment>
<dbReference type="GO" id="GO:0051307">
    <property type="term" value="P:meiotic chromosome separation"/>
    <property type="evidence" value="ECO:0007669"/>
    <property type="project" value="TreeGrafter"/>
</dbReference>
<dbReference type="Proteomes" id="UP000054516">
    <property type="component" value="Unassembled WGS sequence"/>
</dbReference>
<gene>
    <name evidence="7" type="ORF">SAMD00023353_3500940</name>
</gene>
<feature type="region of interest" description="Disordered" evidence="5">
    <location>
        <begin position="1871"/>
        <end position="1923"/>
    </location>
</feature>
<dbReference type="STRING" id="77044.A0A1W2TMV0"/>
<accession>A0A1W2TMV0</accession>
<reference evidence="7" key="1">
    <citation type="submission" date="2016-03" db="EMBL/GenBank/DDBJ databases">
        <title>Draft genome sequence of Rosellinia necatrix.</title>
        <authorList>
            <person name="Kanematsu S."/>
        </authorList>
    </citation>
    <scope>NUCLEOTIDE SEQUENCE [LARGE SCALE GENOMIC DNA]</scope>
    <source>
        <strain evidence="7">W97</strain>
    </source>
</reference>
<evidence type="ECO:0000256" key="1">
    <source>
        <dbReference type="ARBA" id="ARBA00000451"/>
    </source>
</evidence>
<feature type="compositionally biased region" description="Low complexity" evidence="5">
    <location>
        <begin position="43"/>
        <end position="69"/>
    </location>
</feature>
<organism evidence="7">
    <name type="scientific">Rosellinia necatrix</name>
    <name type="common">White root-rot fungus</name>
    <dbReference type="NCBI Taxonomy" id="77044"/>
    <lineage>
        <taxon>Eukaryota</taxon>
        <taxon>Fungi</taxon>
        <taxon>Dikarya</taxon>
        <taxon>Ascomycota</taxon>
        <taxon>Pezizomycotina</taxon>
        <taxon>Sordariomycetes</taxon>
        <taxon>Xylariomycetidae</taxon>
        <taxon>Xylariales</taxon>
        <taxon>Xylariaceae</taxon>
        <taxon>Rosellinia</taxon>
    </lineage>
</organism>
<feature type="compositionally biased region" description="Low complexity" evidence="5">
    <location>
        <begin position="242"/>
        <end position="257"/>
    </location>
</feature>
<feature type="compositionally biased region" description="Acidic residues" evidence="5">
    <location>
        <begin position="1884"/>
        <end position="1900"/>
    </location>
</feature>
<dbReference type="PANTHER" id="PTHR12792:SF0">
    <property type="entry name" value="SEPARIN"/>
    <property type="match status" value="1"/>
</dbReference>
<sequence>MASLTAQADAIRSAVASVATCTPAISASLKELLQERQDNNNESSKPLSRPSSRKTTQASTKTKPSTTTKRPVKNAGNTSQGSGDMSPKEKAILATHVVNATLKALGEAARTLQVSNPARLPTKNDTAKPAARTRLRRSASVPITPLQPRSLNRIETSPVATKADSWLPTPTSTSCLALVECARVAFATLRSLQASGAVTLPDLQLETGMSSLIAKLITLKLFDHAVKELRILKRRLEGMAIGNGNKKSNPPTKNTNSAPKTLSDLLDYPAGPYPGPVVGFLVTTQLQALRIFYELNKTTHLNTTLPFLRSSNPASPLSLLLSTAQQKPSESAKIAKQLESLSQTLLSLTPSLASKDDNIAVEPRLSPSPETSLEVQTLGLITRLESWHLSGHEGDIDKEILLPLSKCLAAFWRRTSPECSSSLTAAFTKVWEKIGVRKSQASQPSKGSLVTIYQLLATAFQEAGDSKEAKKWASKWKGFISPGEESAAKCCAVASQLLALSLQDSSEMDENLIIQILDGMQGPLSGSVIELDDLLVSLCLLRKVAFSIVVKEPVCTAEDGSGKRRELLGKFINQLPRFALRWLGKPPTSNGGTKDFLRFEQRRQLLSKYLRQILDSALLLSKTQLDEGPFSWEIIDPMFQDCLILLEYMGDLGQLSVSNPNASYHVKISHLYYQQHLALRKSATENAEAPSLRALKRSIDTVKNQPETEQARAQLLKKWETFVELCRASNRRDDAIDALRSIRDHLVHSDIVQAITSSLATQSVRHSWGITPEAELLSRTVRNLAKLDRKPNDWSWLVTGDDKATVLEHDLNFIITNDNQNQHNIDMSSPIIANLLQFYSAELYPVRRLRSLLIILTICIDSRNHVEELQKEVEVALAKIQDGCLGNDSGLSRYAPSLCQSTVCIFGIACGEFKSSEIQLAIRAWKSMTASCSSISQLAEQMDDPEQVLQILQSLADLARMKGQQSLLTEITELSAMISRLTIDDNAEAHIMQSTNLCLQYLTLGQSTKAEETLKVIMDSVPLAQLSGDIVSHFHLSTAECYLTVGKFDEAERHLEEARKAAIASTHQARRKYAQLSRKFSIAYASFLTSSLYLERGENHRALKFAKTAVKILFHDWSQLEQSRSLLADVSTGDLPPTNLSEVSGLENSCMSESSNTRATTGPEFWALAYPLFRFTCRLSSTYEHLGMYQETLYYAEQARKIAQSMDSSGYLAQATTYVASVSLTAENMEKSLELVSEAKPALLSSEPTFQAVTTLCKAASVYQQAGEEDNEAQLLKCAEGMLQDLKKGMGLGDIAEGGLDTEPTKVTLPLRPAARGTGIAKPVAATRRTTSRKATAKETKAIVKTPTQAREEDTQLKSLKASVLLSRSLASIRQQHWTAAIAALQTATELSSLSSDLSQGHFLLGISLMGQSLAQMGSDSVFSFIQDSTLSFPSVAITARDKNPHGNLLIGQASPVRKPRSNSQETQGFVQNLRDAHEHLIQAHSIATRNSNGFLVHRIAAALQNVVVLLSNTNSSGVHESHPAYATCSIELARNLTWRRERKANQYDMAKDNKGAWPMAVDNSDARRASIGFTNDMNRFQREYVDIIPDTWNVVSLSLNETKDDLCVTKLKAGLSPFALRLPLDRACSRDADNEVFDFPQGRSELLELIQLANRSCHDARDMSRKGAKSEWWAEREELDERLKELLNTIEATWLGGFKGIFSQHAKRPDLLARFQKSFQIILEKHLPSRRQVRGKKSKKAAPKVNLDPRILELFIGLGDATVPDCDLDEPLTDLLYFVLDVLQFHGEANAYDEIDFDAMVVDTVSALHAYHAAANETRADQEGVHTILILDKSLHVFPWESLPCLQGLAVSRVPSLDYLRRAIQEAKGPTATAAPQQQQAEAEAEAEAEADADADADDAQQQKQQRKQPRPGHHASIGSGTYILNPSADLTSTQETFGGALATLPAGWASIEGRAPTEAEFRAALTGGDVVLYFGHGSGAQYIRGRTVRQLGRCRAAALLMGCSSASLTHVGQFEPYGPIRDYMLAGAPAVVGTLWDVTDRDIDRFAAAAFEEWGLFPRGTFADDGPASSSSSFFAAAAAAASSSTGKTVGKGKARGKAKGKAAATRCKRGAAAGESPEEKPAGSLVEAVAKARMEACRFKYLTAAAVCVYGIPVYISK</sequence>
<feature type="compositionally biased region" description="Basic residues" evidence="5">
    <location>
        <begin position="1906"/>
        <end position="1915"/>
    </location>
</feature>
<evidence type="ECO:0000313" key="7">
    <source>
        <dbReference type="EMBL" id="GAP89677.1"/>
    </source>
</evidence>